<dbReference type="AlphaFoldDB" id="A0A3E1HIH2"/>
<accession>A0A3E1HIH2</accession>
<evidence type="ECO:0000313" key="2">
    <source>
        <dbReference type="Proteomes" id="UP000258522"/>
    </source>
</evidence>
<reference evidence="1 2" key="1">
    <citation type="submission" date="2018-07" db="EMBL/GenBank/DDBJ databases">
        <title>Whole genome sequence of Mycobacterium uberis.</title>
        <authorList>
            <person name="Benjak A."/>
        </authorList>
    </citation>
    <scope>NUCLEOTIDE SEQUENCE [LARGE SCALE GENOMIC DNA]</scope>
    <source>
        <strain evidence="1 2">Jura</strain>
    </source>
</reference>
<comment type="caution">
    <text evidence="1">The sequence shown here is derived from an EMBL/GenBank/DDBJ whole genome shotgun (WGS) entry which is preliminary data.</text>
</comment>
<gene>
    <name evidence="1" type="ORF">MUBE_04755</name>
</gene>
<evidence type="ECO:0000313" key="1">
    <source>
        <dbReference type="EMBL" id="RFD26261.1"/>
    </source>
</evidence>
<dbReference type="EMBL" id="QAYL01000006">
    <property type="protein sequence ID" value="RFD26261.1"/>
    <property type="molecule type" value="Genomic_DNA"/>
</dbReference>
<organism evidence="1 2">
    <name type="scientific">Mycobacterium uberis</name>
    <dbReference type="NCBI Taxonomy" id="2162698"/>
    <lineage>
        <taxon>Bacteria</taxon>
        <taxon>Bacillati</taxon>
        <taxon>Actinomycetota</taxon>
        <taxon>Actinomycetes</taxon>
        <taxon>Mycobacteriales</taxon>
        <taxon>Mycobacteriaceae</taxon>
        <taxon>Mycobacterium</taxon>
    </lineage>
</organism>
<dbReference type="Proteomes" id="UP000258522">
    <property type="component" value="Unassembled WGS sequence"/>
</dbReference>
<keyword evidence="2" id="KW-1185">Reference proteome</keyword>
<protein>
    <submittedName>
        <fullName evidence="1">Uncharacterized protein</fullName>
    </submittedName>
</protein>
<name>A0A3E1HIH2_9MYCO</name>
<sequence>MYDKREAVNLMLKALLSEAGAGVSRSRARNAD</sequence>
<proteinExistence type="predicted"/>